<reference evidence="2 3" key="1">
    <citation type="journal article" date="2010" name="Nat. Biotechnol.">
        <title>Genome sequence of the model mushroom Schizophyllum commune.</title>
        <authorList>
            <person name="Ohm R.A."/>
            <person name="de Jong J.F."/>
            <person name="Lugones L.G."/>
            <person name="Aerts A."/>
            <person name="Kothe E."/>
            <person name="Stajich J.E."/>
            <person name="de Vries R.P."/>
            <person name="Record E."/>
            <person name="Levasseur A."/>
            <person name="Baker S.E."/>
            <person name="Bartholomew K.A."/>
            <person name="Coutinho P.M."/>
            <person name="Erdmann S."/>
            <person name="Fowler T.J."/>
            <person name="Gathman A.C."/>
            <person name="Lombard V."/>
            <person name="Henrissat B."/>
            <person name="Knabe N."/>
            <person name="Kuees U."/>
            <person name="Lilly W.W."/>
            <person name="Lindquist E."/>
            <person name="Lucas S."/>
            <person name="Magnuson J.K."/>
            <person name="Piumi F."/>
            <person name="Raudaskoski M."/>
            <person name="Salamov A."/>
            <person name="Schmutz J."/>
            <person name="Schwarze F.W.M.R."/>
            <person name="vanKuyk P.A."/>
            <person name="Horton J.S."/>
            <person name="Grigoriev I.V."/>
            <person name="Woesten H.A.B."/>
        </authorList>
    </citation>
    <scope>NUCLEOTIDE SEQUENCE [LARGE SCALE GENOMIC DNA]</scope>
    <source>
        <strain evidence="3">H4-8 / FGSC 9210</strain>
    </source>
</reference>
<evidence type="ECO:0000256" key="1">
    <source>
        <dbReference type="SAM" id="MobiDB-lite"/>
    </source>
</evidence>
<evidence type="ECO:0000313" key="2">
    <source>
        <dbReference type="EMBL" id="EFJ00586.1"/>
    </source>
</evidence>
<dbReference type="VEuPathDB" id="FungiDB:SCHCODRAFT_02707704"/>
<sequence>MTANGNASIHRPLNADDLHVLKFIAADTAVDLALYGNALHRGDLYPRTSARTITALYAGGSTWAALVLHDHDHGPNHILSDPVSLLRKIRRGDTSAAAAPKHPDECDRHDQLRLERRSARLASLVLMARQPPCKGSPDIMPLRKHSTAGIYEAPLVPLRSERKRDGTSAAPRIRGRAIDFALTIVTLDEPFSDIHVFGSIAFHIAGIYPTCVLFVAIRRPTESLVSAQVSQAMRFEGPAERPREAGAVSDSTPGSSADVLDIGHQDSHADGLSGPRLFDNEGA</sequence>
<dbReference type="InParanoid" id="D8PU92"/>
<keyword evidence="3" id="KW-1185">Reference proteome</keyword>
<dbReference type="AlphaFoldDB" id="D8PU92"/>
<name>D8PU92_SCHCM</name>
<evidence type="ECO:0000313" key="3">
    <source>
        <dbReference type="Proteomes" id="UP000007431"/>
    </source>
</evidence>
<accession>D8PU92</accession>
<proteinExistence type="predicted"/>
<dbReference type="GeneID" id="9594917"/>
<dbReference type="EMBL" id="GL377303">
    <property type="protein sequence ID" value="EFJ00586.1"/>
    <property type="molecule type" value="Genomic_DNA"/>
</dbReference>
<feature type="region of interest" description="Disordered" evidence="1">
    <location>
        <begin position="235"/>
        <end position="283"/>
    </location>
</feature>
<organism evidence="3">
    <name type="scientific">Schizophyllum commune (strain H4-8 / FGSC 9210)</name>
    <name type="common">Split gill fungus</name>
    <dbReference type="NCBI Taxonomy" id="578458"/>
    <lineage>
        <taxon>Eukaryota</taxon>
        <taxon>Fungi</taxon>
        <taxon>Dikarya</taxon>
        <taxon>Basidiomycota</taxon>
        <taxon>Agaricomycotina</taxon>
        <taxon>Agaricomycetes</taxon>
        <taxon>Agaricomycetidae</taxon>
        <taxon>Agaricales</taxon>
        <taxon>Schizophyllaceae</taxon>
        <taxon>Schizophyllum</taxon>
    </lineage>
</organism>
<feature type="non-terminal residue" evidence="2">
    <location>
        <position position="283"/>
    </location>
</feature>
<dbReference type="Proteomes" id="UP000007431">
    <property type="component" value="Unassembled WGS sequence"/>
</dbReference>
<protein>
    <submittedName>
        <fullName evidence="2">Uncharacterized protein</fullName>
    </submittedName>
</protein>
<dbReference type="RefSeq" id="XP_003035488.1">
    <property type="nucleotide sequence ID" value="XM_003035442.1"/>
</dbReference>
<gene>
    <name evidence="2" type="ORF">SCHCODRAFT_106245</name>
</gene>
<dbReference type="HOGENOM" id="CLU_984062_0_0_1"/>
<dbReference type="KEGG" id="scm:SCHCO_02707704"/>